<organism evidence="2 3">
    <name type="scientific">Strongylocentrotus purpuratus</name>
    <name type="common">Purple sea urchin</name>
    <dbReference type="NCBI Taxonomy" id="7668"/>
    <lineage>
        <taxon>Eukaryota</taxon>
        <taxon>Metazoa</taxon>
        <taxon>Echinodermata</taxon>
        <taxon>Eleutherozoa</taxon>
        <taxon>Echinozoa</taxon>
        <taxon>Echinoidea</taxon>
        <taxon>Euechinoidea</taxon>
        <taxon>Echinacea</taxon>
        <taxon>Camarodonta</taxon>
        <taxon>Echinidea</taxon>
        <taxon>Strongylocentrotidae</taxon>
        <taxon>Strongylocentrotus</taxon>
    </lineage>
</organism>
<dbReference type="EnsemblMetazoa" id="XM_030999826">
    <property type="protein sequence ID" value="XP_030855686"/>
    <property type="gene ID" value="LOC100890659"/>
</dbReference>
<evidence type="ECO:0008006" key="4">
    <source>
        <dbReference type="Google" id="ProtNLM"/>
    </source>
</evidence>
<dbReference type="PANTHER" id="PTHR16155">
    <property type="entry name" value="DED DOMAIN-CONTAINING PROTEIN"/>
    <property type="match status" value="1"/>
</dbReference>
<feature type="coiled-coil region" evidence="1">
    <location>
        <begin position="1225"/>
        <end position="1286"/>
    </location>
</feature>
<name>A0A7M7PVJ0_STRPU</name>
<protein>
    <recommendedName>
        <fullName evidence="4">Sterile alpha motif domain-containing protein 9-like</fullName>
    </recommendedName>
</protein>
<accession>A0A7M7PVJ0</accession>
<dbReference type="GO" id="GO:0005737">
    <property type="term" value="C:cytoplasm"/>
    <property type="evidence" value="ECO:0000318"/>
    <property type="project" value="GO_Central"/>
</dbReference>
<reference evidence="3" key="1">
    <citation type="submission" date="2015-02" db="EMBL/GenBank/DDBJ databases">
        <title>Genome sequencing for Strongylocentrotus purpuratus.</title>
        <authorList>
            <person name="Murali S."/>
            <person name="Liu Y."/>
            <person name="Vee V."/>
            <person name="English A."/>
            <person name="Wang M."/>
            <person name="Skinner E."/>
            <person name="Han Y."/>
            <person name="Muzny D.M."/>
            <person name="Worley K.C."/>
            <person name="Gibbs R.A."/>
        </authorList>
    </citation>
    <scope>NUCLEOTIDE SEQUENCE</scope>
</reference>
<proteinExistence type="predicted"/>
<evidence type="ECO:0000256" key="1">
    <source>
        <dbReference type="SAM" id="Coils"/>
    </source>
</evidence>
<dbReference type="KEGG" id="spu:100890659"/>
<reference evidence="2" key="2">
    <citation type="submission" date="2021-01" db="UniProtKB">
        <authorList>
            <consortium name="EnsemblMetazoa"/>
        </authorList>
    </citation>
    <scope>IDENTIFICATION</scope>
</reference>
<dbReference type="RefSeq" id="XP_030855686.1">
    <property type="nucleotide sequence ID" value="XM_030999826.1"/>
</dbReference>
<dbReference type="OMA" id="DEENQWK"/>
<dbReference type="OrthoDB" id="2337140at2759"/>
<dbReference type="PANTHER" id="PTHR16155:SF19">
    <property type="entry name" value="DED DOMAIN-CONTAINING PROTEIN"/>
    <property type="match status" value="1"/>
</dbReference>
<dbReference type="InParanoid" id="A0A7M7PVJ0"/>
<dbReference type="Proteomes" id="UP000007110">
    <property type="component" value="Unassembled WGS sequence"/>
</dbReference>
<dbReference type="FunCoup" id="A0A7M7PVJ0">
    <property type="interactions" value="1"/>
</dbReference>
<evidence type="ECO:0000313" key="2">
    <source>
        <dbReference type="EnsemblMetazoa" id="XP_030855686"/>
    </source>
</evidence>
<keyword evidence="3" id="KW-1185">Reference proteome</keyword>
<evidence type="ECO:0000313" key="3">
    <source>
        <dbReference type="Proteomes" id="UP000007110"/>
    </source>
</evidence>
<sequence length="1312" mass="152104">MGAEMSQQVPLSKEEETAGEAKLRYLLTGDEGGSLDSSFHPILVVNKPAFGGSRDDELRNLEEKLDFVSLVNWNAVFDCNPKSLQNGVCSMVESKRELKLLLPETFNKETSPEEVDFNDVPAWIFANGRDDMEELQSPSLASDWNEKYGAGVDRAVDFFATNAIPKERAVIVFLLLSGDSVQIMSDIFKKLQSSLQGRGTFTFIAENQELFDIWANEIKKWLPRDQLEKRSFIGTDWARVNRFIQNQFGKLAISPAELPLSEGKTCIVPDKKRSRWLNIDVLPSNECEKTAMYEDSPEYEKFVSQQELIFYQGNGVSWWNFHLTEGKEKKQRFNQVLRREVSKTLNRLVKAKLKPTNPSDVSSSIVTITIFHEPGSGASTTARQVLWDFHRQLRCVIVQRAILPTVNEILEVREYGYGKLEEVQPVLVLLDDMDDAEVIDLIAQLEVATNNKGCLSFIILHCKRTPDPGLVAKDNGVNSVVIEHKLNAQERRWFDDKFKKYEEEYSMRPEKLIGFMVMKEECNPDYIRKIVSNIVHEVEGNEAQLLKYIAVINKFMGDFGMPVSCCDEFMNAERKTRSSRGGYRLQVVPWENLLSHAMCLLLIQTRVHTRCGPTKAIKLVNPVLATEVVKQLVEDTDQTIGDIIREFILDSRILDSKAYTEKYVTAKIRELLVRRRKIANERTEQSRFSPLIEHLLTEDKALALQLLEETSQLFKSGQIAQQLARLHKWQGDLVEAARCAKMATDFQSHNPYYWDTRGRIIIDDMKKYKKKYNDTSLDASEASRLMNLLEEGMNIFKRCQDLLRVEDNQYSTYAGYSGELKVIFLFLHIMEERVLPFCLSSRECILSVYFLTDEELPELSDFWRRQRQHLKELPKRADLTLNNIGDLMTFSKGITRTKQDPEDELRMRKTEKNKFYEELLRYFTVDIEQSPPKSVRENPVSMSAWRRAQVKAMKADSFYAIFKLAQTGDEDRLKKVRSILNANHPKDAFDLKLLVCISFALSSFGHEDVDYVGIIRQVENLNGIDHSLYGAFFSMMLAWPRDDPKARSSDVGMTTLKAIMILREKWNNLLRMNSDKRESQTGYDRSLPRHQTIARKPLTHFLLAKGEGLQAFVHINMFHASQSTLEGERHRFWSREEVMERLMRLEGTIQDRERIVYRTPAKEIIYIKLSARWHSQPSQEKVSFYLGFNFLGPVAYDVWEKDRNSVPIQVKNYRQTYPEYLVGRLSRLQRKEEDIQATLDEIEYLSKKRRNRQQLTIDDRKFMQTKPNLEAELRDIRAQIEDEIDKNDDEDETFTLVTKRKKGYKKMMSVVS</sequence>
<keyword evidence="1" id="KW-0175">Coiled coil</keyword>
<dbReference type="GeneID" id="100890659"/>